<dbReference type="PROSITE" id="PS51257">
    <property type="entry name" value="PROKAR_LIPOPROTEIN"/>
    <property type="match status" value="1"/>
</dbReference>
<evidence type="ECO:0000313" key="2">
    <source>
        <dbReference type="Proteomes" id="UP001501758"/>
    </source>
</evidence>
<dbReference type="InterPro" id="IPR025347">
    <property type="entry name" value="DUF4251"/>
</dbReference>
<dbReference type="EMBL" id="BAAAGE010000002">
    <property type="protein sequence ID" value="GAA0721489.1"/>
    <property type="molecule type" value="Genomic_DNA"/>
</dbReference>
<dbReference type="Proteomes" id="UP001501758">
    <property type="component" value="Unassembled WGS sequence"/>
</dbReference>
<organism evidence="1 2">
    <name type="scientific">Aquimarina litoralis</name>
    <dbReference type="NCBI Taxonomy" id="584605"/>
    <lineage>
        <taxon>Bacteria</taxon>
        <taxon>Pseudomonadati</taxon>
        <taxon>Bacteroidota</taxon>
        <taxon>Flavobacteriia</taxon>
        <taxon>Flavobacteriales</taxon>
        <taxon>Flavobacteriaceae</taxon>
        <taxon>Aquimarina</taxon>
    </lineage>
</organism>
<reference evidence="1 2" key="1">
    <citation type="journal article" date="2019" name="Int. J. Syst. Evol. Microbiol.">
        <title>The Global Catalogue of Microorganisms (GCM) 10K type strain sequencing project: providing services to taxonomists for standard genome sequencing and annotation.</title>
        <authorList>
            <consortium name="The Broad Institute Genomics Platform"/>
            <consortium name="The Broad Institute Genome Sequencing Center for Infectious Disease"/>
            <person name="Wu L."/>
            <person name="Ma J."/>
        </authorList>
    </citation>
    <scope>NUCLEOTIDE SEQUENCE [LARGE SCALE GENOMIC DNA]</scope>
    <source>
        <strain evidence="1 2">JCM 15974</strain>
    </source>
</reference>
<dbReference type="Pfam" id="PF14059">
    <property type="entry name" value="DUF4251"/>
    <property type="match status" value="1"/>
</dbReference>
<accession>A0ABN1IUN8</accession>
<evidence type="ECO:0008006" key="3">
    <source>
        <dbReference type="Google" id="ProtNLM"/>
    </source>
</evidence>
<dbReference type="Gene3D" id="2.40.128.410">
    <property type="match status" value="1"/>
</dbReference>
<proteinExistence type="predicted"/>
<evidence type="ECO:0000313" key="1">
    <source>
        <dbReference type="EMBL" id="GAA0721489.1"/>
    </source>
</evidence>
<dbReference type="RefSeq" id="WP_343912437.1">
    <property type="nucleotide sequence ID" value="NZ_BAAAGE010000002.1"/>
</dbReference>
<name>A0ABN1IUN8_9FLAO</name>
<comment type="caution">
    <text evidence="1">The sequence shown here is derived from an EMBL/GenBank/DDBJ whole genome shotgun (WGS) entry which is preliminary data.</text>
</comment>
<keyword evidence="2" id="KW-1185">Reference proteome</keyword>
<sequence length="193" mass="21524">MNRFAKIVGFLLVTGGVFLSCNSTKNIVAPTAQSEALEALIAKKSFTIESDWMYPLMTTGMNAIYNSGLIPPGSTVNSINLTGNPNFVRIYGDSISMNLPFYGERQLPGQYIRNEGGIVFQGVPDRYEVIKDEKKQTHLIKFTAKGDQESYRVTITLFPNWTTSININSSHRTSIRYRGVVSENDKEKSLVVN</sequence>
<protein>
    <recommendedName>
        <fullName evidence="3">DUF4251 domain-containing protein</fullName>
    </recommendedName>
</protein>
<gene>
    <name evidence="1" type="ORF">GCM10009430_22820</name>
</gene>